<organism evidence="3 4">
    <name type="scientific">Dendryphion nanum</name>
    <dbReference type="NCBI Taxonomy" id="256645"/>
    <lineage>
        <taxon>Eukaryota</taxon>
        <taxon>Fungi</taxon>
        <taxon>Dikarya</taxon>
        <taxon>Ascomycota</taxon>
        <taxon>Pezizomycotina</taxon>
        <taxon>Dothideomycetes</taxon>
        <taxon>Pleosporomycetidae</taxon>
        <taxon>Pleosporales</taxon>
        <taxon>Torulaceae</taxon>
        <taxon>Dendryphion</taxon>
    </lineage>
</organism>
<keyword evidence="4" id="KW-1185">Reference proteome</keyword>
<reference evidence="3" key="1">
    <citation type="journal article" date="2021" name="Nat. Commun.">
        <title>Genetic determinants of endophytism in the Arabidopsis root mycobiome.</title>
        <authorList>
            <person name="Mesny F."/>
            <person name="Miyauchi S."/>
            <person name="Thiergart T."/>
            <person name="Pickel B."/>
            <person name="Atanasova L."/>
            <person name="Karlsson M."/>
            <person name="Huettel B."/>
            <person name="Barry K.W."/>
            <person name="Haridas S."/>
            <person name="Chen C."/>
            <person name="Bauer D."/>
            <person name="Andreopoulos W."/>
            <person name="Pangilinan J."/>
            <person name="LaButti K."/>
            <person name="Riley R."/>
            <person name="Lipzen A."/>
            <person name="Clum A."/>
            <person name="Drula E."/>
            <person name="Henrissat B."/>
            <person name="Kohler A."/>
            <person name="Grigoriev I.V."/>
            <person name="Martin F.M."/>
            <person name="Hacquard S."/>
        </authorList>
    </citation>
    <scope>NUCLEOTIDE SEQUENCE</scope>
    <source>
        <strain evidence="3">MPI-CAGE-CH-0243</strain>
    </source>
</reference>
<feature type="chain" id="PRO_5040394448" description="SsuA/THI5-like domain-containing protein" evidence="1">
    <location>
        <begin position="20"/>
        <end position="325"/>
    </location>
</feature>
<dbReference type="Proteomes" id="UP000700596">
    <property type="component" value="Unassembled WGS sequence"/>
</dbReference>
<evidence type="ECO:0000256" key="1">
    <source>
        <dbReference type="SAM" id="SignalP"/>
    </source>
</evidence>
<accession>A0A9P9E892</accession>
<dbReference type="PANTHER" id="PTHR30024:SF42">
    <property type="entry name" value="ALIPHATIC SULFONATES-BINDING PROTEIN-RELATED"/>
    <property type="match status" value="1"/>
</dbReference>
<gene>
    <name evidence="3" type="ORF">B0J11DRAFT_600841</name>
</gene>
<protein>
    <recommendedName>
        <fullName evidence="2">SsuA/THI5-like domain-containing protein</fullName>
    </recommendedName>
</protein>
<dbReference type="PANTHER" id="PTHR30024">
    <property type="entry name" value="ALIPHATIC SULFONATES-BINDING PROTEIN-RELATED"/>
    <property type="match status" value="1"/>
</dbReference>
<keyword evidence="1" id="KW-0732">Signal</keyword>
<dbReference type="Pfam" id="PF09084">
    <property type="entry name" value="NMT1"/>
    <property type="match status" value="1"/>
</dbReference>
<dbReference type="EMBL" id="JAGMWT010000003">
    <property type="protein sequence ID" value="KAH7132372.1"/>
    <property type="molecule type" value="Genomic_DNA"/>
</dbReference>
<comment type="caution">
    <text evidence="3">The sequence shown here is derived from an EMBL/GenBank/DDBJ whole genome shotgun (WGS) entry which is preliminary data.</text>
</comment>
<evidence type="ECO:0000313" key="4">
    <source>
        <dbReference type="Proteomes" id="UP000700596"/>
    </source>
</evidence>
<dbReference type="Gene3D" id="3.40.190.10">
    <property type="entry name" value="Periplasmic binding protein-like II"/>
    <property type="match status" value="2"/>
</dbReference>
<dbReference type="OrthoDB" id="5194099at2759"/>
<dbReference type="SUPFAM" id="SSF53850">
    <property type="entry name" value="Periplasmic binding protein-like II"/>
    <property type="match status" value="1"/>
</dbReference>
<evidence type="ECO:0000259" key="2">
    <source>
        <dbReference type="Pfam" id="PF09084"/>
    </source>
</evidence>
<sequence>MRIQNFALSFALLLPSANAALTIASSLSVLEWTPQKIAAEDFASEILGGNITFVNGGVAALTNSSIDLATNAETQALRSFSNNTSLRIIYTISEVAYRLLVDKRQIRSLKELKGKRIGTIPTTSAGYFVQKLLASAGLNSSEYTIVTGSPCNMEPCDNNTLPALLRAGRVDAVGLWEPAIELCARVIGPQNSLFFSDPSVYREIFSLHSTTSKLANPTKRAEIISFIRALEKSLKIFREHPERVYRRVAEAVTPKTEPELLERVWDHHEWPGTIPSDIVDVLVEEDRDYISREQNRTARGRKELGRLVDWGVLREVRREGEENNL</sequence>
<name>A0A9P9E892_9PLEO</name>
<feature type="signal peptide" evidence="1">
    <location>
        <begin position="1"/>
        <end position="19"/>
    </location>
</feature>
<dbReference type="InterPro" id="IPR015168">
    <property type="entry name" value="SsuA/THI5"/>
</dbReference>
<evidence type="ECO:0000313" key="3">
    <source>
        <dbReference type="EMBL" id="KAH7132372.1"/>
    </source>
</evidence>
<dbReference type="AlphaFoldDB" id="A0A9P9E892"/>
<feature type="domain" description="SsuA/THI5-like" evidence="2">
    <location>
        <begin position="59"/>
        <end position="243"/>
    </location>
</feature>
<proteinExistence type="predicted"/>